<gene>
    <name evidence="1" type="ORF">GCK32_007416</name>
</gene>
<dbReference type="PANTHER" id="PTHR22900:SF5">
    <property type="entry name" value="PROTEIN CBG14245"/>
    <property type="match status" value="1"/>
</dbReference>
<name>A0AAN8FJW7_TRICO</name>
<accession>A0AAN8FJW7</accession>
<organism evidence="1 2">
    <name type="scientific">Trichostrongylus colubriformis</name>
    <name type="common">Black scour worm</name>
    <dbReference type="NCBI Taxonomy" id="6319"/>
    <lineage>
        <taxon>Eukaryota</taxon>
        <taxon>Metazoa</taxon>
        <taxon>Ecdysozoa</taxon>
        <taxon>Nematoda</taxon>
        <taxon>Chromadorea</taxon>
        <taxon>Rhabditida</taxon>
        <taxon>Rhabditina</taxon>
        <taxon>Rhabditomorpha</taxon>
        <taxon>Strongyloidea</taxon>
        <taxon>Trichostrongylidae</taxon>
        <taxon>Trichostrongylus</taxon>
    </lineage>
</organism>
<dbReference type="GO" id="GO:1902884">
    <property type="term" value="P:positive regulation of response to oxidative stress"/>
    <property type="evidence" value="ECO:0007669"/>
    <property type="project" value="InterPro"/>
</dbReference>
<proteinExistence type="predicted"/>
<dbReference type="GO" id="GO:0047756">
    <property type="term" value="F:chondroitin 4-sulfotransferase activity"/>
    <property type="evidence" value="ECO:0007669"/>
    <property type="project" value="InterPro"/>
</dbReference>
<keyword evidence="2" id="KW-1185">Reference proteome</keyword>
<evidence type="ECO:0000313" key="2">
    <source>
        <dbReference type="Proteomes" id="UP001331761"/>
    </source>
</evidence>
<dbReference type="InterPro" id="IPR005331">
    <property type="entry name" value="Sulfotransferase"/>
</dbReference>
<dbReference type="Pfam" id="PF03567">
    <property type="entry name" value="Sulfotransfer_2"/>
    <property type="match status" value="1"/>
</dbReference>
<dbReference type="EMBL" id="WIXE01007510">
    <property type="protein sequence ID" value="KAK5980366.1"/>
    <property type="molecule type" value="Genomic_DNA"/>
</dbReference>
<sequence length="128" mass="15170">MAFLHERYKKFRPYAVLLCFLIVPRYDHHGGYNCKPPLDYYEKRLQISDLRISSHNFKNQSGMVPPYVRFREAFLISPDYNLATCQIEKIMSTFRSAMFCYLNRKDEFVAAGRSISTEHWLTACVTRK</sequence>
<dbReference type="AlphaFoldDB" id="A0AAN8FJW7"/>
<dbReference type="GO" id="GO:0016020">
    <property type="term" value="C:membrane"/>
    <property type="evidence" value="ECO:0007669"/>
    <property type="project" value="InterPro"/>
</dbReference>
<dbReference type="Proteomes" id="UP001331761">
    <property type="component" value="Unassembled WGS sequence"/>
</dbReference>
<dbReference type="InterPro" id="IPR007669">
    <property type="entry name" value="Chst-1-like"/>
</dbReference>
<dbReference type="PANTHER" id="PTHR22900">
    <property type="entry name" value="PROTEIN CBG14245-RELATED"/>
    <property type="match status" value="1"/>
</dbReference>
<dbReference type="GO" id="GO:0050650">
    <property type="term" value="P:chondroitin sulfate proteoglycan biosynthetic process"/>
    <property type="evidence" value="ECO:0007669"/>
    <property type="project" value="InterPro"/>
</dbReference>
<reference evidence="1 2" key="1">
    <citation type="submission" date="2019-10" db="EMBL/GenBank/DDBJ databases">
        <title>Assembly and Annotation for the nematode Trichostrongylus colubriformis.</title>
        <authorList>
            <person name="Martin J."/>
        </authorList>
    </citation>
    <scope>NUCLEOTIDE SEQUENCE [LARGE SCALE GENOMIC DNA]</scope>
    <source>
        <strain evidence="1">G859</strain>
        <tissue evidence="1">Whole worm</tissue>
    </source>
</reference>
<comment type="caution">
    <text evidence="1">The sequence shown here is derived from an EMBL/GenBank/DDBJ whole genome shotgun (WGS) entry which is preliminary data.</text>
</comment>
<protein>
    <submittedName>
        <fullName evidence="1">Uncharacterized protein</fullName>
    </submittedName>
</protein>
<evidence type="ECO:0000313" key="1">
    <source>
        <dbReference type="EMBL" id="KAK5980366.1"/>
    </source>
</evidence>